<comment type="caution">
    <text evidence="2">The sequence shown here is derived from an EMBL/GenBank/DDBJ whole genome shotgun (WGS) entry which is preliminary data.</text>
</comment>
<proteinExistence type="predicted"/>
<dbReference type="EMBL" id="QBKN01000006">
    <property type="protein sequence ID" value="PTX49716.1"/>
    <property type="molecule type" value="Genomic_DNA"/>
</dbReference>
<feature type="region of interest" description="Disordered" evidence="1">
    <location>
        <begin position="179"/>
        <end position="445"/>
    </location>
</feature>
<feature type="region of interest" description="Disordered" evidence="1">
    <location>
        <begin position="494"/>
        <end position="521"/>
    </location>
</feature>
<evidence type="ECO:0008006" key="4">
    <source>
        <dbReference type="Google" id="ProtNLM"/>
    </source>
</evidence>
<reference evidence="2 3" key="1">
    <citation type="submission" date="2018-04" db="EMBL/GenBank/DDBJ databases">
        <title>Genomic Encyclopedia of Archaeal and Bacterial Type Strains, Phase II (KMG-II): from individual species to whole genera.</title>
        <authorList>
            <person name="Goeker M."/>
        </authorList>
    </citation>
    <scope>NUCLEOTIDE SEQUENCE [LARGE SCALE GENOMIC DNA]</scope>
    <source>
        <strain evidence="2 3">DSM 29329</strain>
    </source>
</reference>
<sequence>MTPSFALSLSSEGVALLRRQPSGWALIDEAGFGGADPDAAISALRTRAEDLSAEGGRVLLVIPDDQIRYLDLADPGGDANTREAAIRTALDGATPYPLDQLVYDWSAAHGRMFAAAVARETLQEAEAFAVQHGFEPLGHVAAPGNDVFAGSVDFGRASTWTGKAPERLPAAIRVIPADEAALRPEPRPLPPAPPPEAEAPSSASVAIVEPEPEPTPAEPAAPDAPRAEPPVLKLNHEFGTPAPGKTDAAPAPEPTTPPITIAAPTSAAQPPSQPKAAKAAPFASEPGDLPPDPRVSAQSLRRRFTPVPQPDAALRDARVTEGRIGDDELAPDASGKGLSFSSGRADTAPEDDVPEVPTALGKLRTRKRRGSGTPAAGPKPRKQPAAPAATPAAAATTPDPIPGPAAPVAPPRPTPATDSATALSREEELERMTLFGARGREHDRPAARPTGLIAAGIGLLALAAIAGWASVRFDDRIAALFGGGDTSVAALTAPESETPPETAAAPAPAAPEPEEQTETAALPEAPDDATALQPLGPEEAAATYAATGIWQRGPNGPLEPAPTLLGDVYVASIDPEVTQQDAVALPATDDLVQEAALPDPGLTPPPGMVFDLDARGLVRPSAEGTRAPSGHSVFTGLPPAVPPDRNPAPQEEETTSEETPGAVPEEALPEIRPEARPDDIVESRERAQLSGLSRDELVDIRPVRRPPTAQEEATAANPSSPATEQAVTASLVPLGRPRDMAAIVEQADATITQAAAAPAPQRSVQPDIPSNTNVAREATVTNALNLRQTNLIGVYGTPENRRALVRLPNGNYEKVKVGDRIDGGRVAAIGEAQLRYVKGGRSITLDMPRG</sequence>
<accession>A0A2T6B0V0</accession>
<feature type="compositionally biased region" description="Basic and acidic residues" evidence="1">
    <location>
        <begin position="669"/>
        <end position="702"/>
    </location>
</feature>
<dbReference type="InterPro" id="IPR043129">
    <property type="entry name" value="ATPase_NBD"/>
</dbReference>
<protein>
    <recommendedName>
        <fullName evidence="4">Type IV pilus biogenesis protein PilP</fullName>
    </recommendedName>
</protein>
<dbReference type="RefSeq" id="WP_158274011.1">
    <property type="nucleotide sequence ID" value="NZ_BMEZ01000006.1"/>
</dbReference>
<dbReference type="AlphaFoldDB" id="A0A2T6B0V0"/>
<name>A0A2T6B0V0_9RHOB</name>
<gene>
    <name evidence="2" type="ORF">C8N44_10694</name>
</gene>
<dbReference type="OrthoDB" id="7870459at2"/>
<feature type="compositionally biased region" description="Pro residues" evidence="1">
    <location>
        <begin position="187"/>
        <end position="197"/>
    </location>
</feature>
<organism evidence="2 3">
    <name type="scientific">Allosediminivita pacifica</name>
    <dbReference type="NCBI Taxonomy" id="1267769"/>
    <lineage>
        <taxon>Bacteria</taxon>
        <taxon>Pseudomonadati</taxon>
        <taxon>Pseudomonadota</taxon>
        <taxon>Alphaproteobacteria</taxon>
        <taxon>Rhodobacterales</taxon>
        <taxon>Paracoccaceae</taxon>
        <taxon>Allosediminivita</taxon>
    </lineage>
</organism>
<feature type="region of interest" description="Disordered" evidence="1">
    <location>
        <begin position="621"/>
        <end position="725"/>
    </location>
</feature>
<evidence type="ECO:0000313" key="3">
    <source>
        <dbReference type="Proteomes" id="UP000244069"/>
    </source>
</evidence>
<evidence type="ECO:0000256" key="1">
    <source>
        <dbReference type="SAM" id="MobiDB-lite"/>
    </source>
</evidence>
<dbReference type="Proteomes" id="UP000244069">
    <property type="component" value="Unassembled WGS sequence"/>
</dbReference>
<feature type="compositionally biased region" description="Low complexity" evidence="1">
    <location>
        <begin position="374"/>
        <end position="398"/>
    </location>
</feature>
<feature type="compositionally biased region" description="Polar residues" evidence="1">
    <location>
        <begin position="716"/>
        <end position="725"/>
    </location>
</feature>
<feature type="compositionally biased region" description="Pro residues" evidence="1">
    <location>
        <begin position="399"/>
        <end position="414"/>
    </location>
</feature>
<feature type="compositionally biased region" description="Basic and acidic residues" evidence="1">
    <location>
        <begin position="313"/>
        <end position="326"/>
    </location>
</feature>
<feature type="compositionally biased region" description="Low complexity" evidence="1">
    <location>
        <begin position="494"/>
        <end position="507"/>
    </location>
</feature>
<dbReference type="SUPFAM" id="SSF53067">
    <property type="entry name" value="Actin-like ATPase domain"/>
    <property type="match status" value="1"/>
</dbReference>
<feature type="compositionally biased region" description="Low complexity" evidence="1">
    <location>
        <begin position="258"/>
        <end position="286"/>
    </location>
</feature>
<dbReference type="Gene3D" id="3.30.420.380">
    <property type="match status" value="1"/>
</dbReference>
<keyword evidence="3" id="KW-1185">Reference proteome</keyword>
<evidence type="ECO:0000313" key="2">
    <source>
        <dbReference type="EMBL" id="PTX49716.1"/>
    </source>
</evidence>